<gene>
    <name evidence="1" type="ORF">DS909_14295</name>
</gene>
<name>A0A366WUB7_9RHOB</name>
<dbReference type="Proteomes" id="UP000252706">
    <property type="component" value="Unassembled WGS sequence"/>
</dbReference>
<dbReference type="AlphaFoldDB" id="A0A366WUB7"/>
<evidence type="ECO:0000313" key="2">
    <source>
        <dbReference type="Proteomes" id="UP000252706"/>
    </source>
</evidence>
<reference evidence="1 2" key="1">
    <citation type="submission" date="2018-07" db="EMBL/GenBank/DDBJ databases">
        <title>Modular assembly of carbohydrate-degrading microbial communities in the ocean.</title>
        <authorList>
            <person name="Enke T.N."/>
            <person name="Datta M.S."/>
            <person name="Schwartzman J.A."/>
            <person name="Cermak N."/>
            <person name="Schmitz D.A."/>
            <person name="Barrere J."/>
            <person name="Cordero O.X."/>
        </authorList>
    </citation>
    <scope>NUCLEOTIDE SEQUENCE [LARGE SCALE GENOMIC DNA]</scope>
    <source>
        <strain evidence="1 2">C3M10</strain>
    </source>
</reference>
<protein>
    <submittedName>
        <fullName evidence="1">Uncharacterized protein</fullName>
    </submittedName>
</protein>
<proteinExistence type="predicted"/>
<sequence>METFIWSDPFGAICADFGPNDEKARILPHALSAMALVQCSERPEIAPKPITIIPYRVKVSQNSS</sequence>
<organism evidence="1 2">
    <name type="scientific">Phaeobacter gallaeciensis</name>
    <dbReference type="NCBI Taxonomy" id="60890"/>
    <lineage>
        <taxon>Bacteria</taxon>
        <taxon>Pseudomonadati</taxon>
        <taxon>Pseudomonadota</taxon>
        <taxon>Alphaproteobacteria</taxon>
        <taxon>Rhodobacterales</taxon>
        <taxon>Roseobacteraceae</taxon>
        <taxon>Phaeobacter</taxon>
    </lineage>
</organism>
<evidence type="ECO:0000313" key="1">
    <source>
        <dbReference type="EMBL" id="RBW53550.1"/>
    </source>
</evidence>
<dbReference type="EMBL" id="QOCE01000035">
    <property type="protein sequence ID" value="RBW53550.1"/>
    <property type="molecule type" value="Genomic_DNA"/>
</dbReference>
<accession>A0A366WUB7</accession>
<comment type="caution">
    <text evidence="1">The sequence shown here is derived from an EMBL/GenBank/DDBJ whole genome shotgun (WGS) entry which is preliminary data.</text>
</comment>